<dbReference type="EMBL" id="SKBQ01000013">
    <property type="protein sequence ID" value="TPX17513.1"/>
    <property type="molecule type" value="Genomic_DNA"/>
</dbReference>
<gene>
    <name evidence="2" type="ORF">E0L32_003156</name>
</gene>
<name>A0A507BD98_9PEZI</name>
<dbReference type="Gene3D" id="1.10.510.10">
    <property type="entry name" value="Transferase(Phosphotransferase) domain 1"/>
    <property type="match status" value="1"/>
</dbReference>
<dbReference type="AlphaFoldDB" id="A0A507BD98"/>
<sequence>METPSQKNANVRMLACLVDIDGDGEGDYRVLVDDKYVKYVTTAPGTFRDADESERCFGPVLVGELLPQLPTGDWNKGHVAIESETRNPTFVETTTVQFGGVMNLWHENKFNELDFTRQDCVGQRVHISTHPELEGGTKPVLVKLAVWPWEIPHMEAESAIYQAIHDTGIGPKFLGHLTEGKEGRVIGFVTEWIEDARAAGLEDIDGCRKALSQLHKLGIRHGDINKYNFLVKEGQDVILIDFEVAEQDSTLEELEEEMSTLESHLADKSFRGGIEVISE</sequence>
<protein>
    <recommendedName>
        <fullName evidence="4">Protein kinase domain-containing protein</fullName>
    </recommendedName>
</protein>
<dbReference type="InterPro" id="IPR052396">
    <property type="entry name" value="Meiotic_Drive_Suppr_Kinase"/>
</dbReference>
<proteinExistence type="predicted"/>
<reference evidence="2 3" key="1">
    <citation type="submission" date="2019-06" db="EMBL/GenBank/DDBJ databases">
        <title>Draft genome sequence of the filamentous fungus Phialemoniopsis curvata isolated from diesel fuel.</title>
        <authorList>
            <person name="Varaljay V.A."/>
            <person name="Lyon W.J."/>
            <person name="Crouch A.L."/>
            <person name="Drake C.E."/>
            <person name="Hollomon J.M."/>
            <person name="Nadeau L.J."/>
            <person name="Nunn H.S."/>
            <person name="Stevenson B.S."/>
            <person name="Bojanowski C.L."/>
            <person name="Crookes-Goodson W.J."/>
        </authorList>
    </citation>
    <scope>NUCLEOTIDE SEQUENCE [LARGE SCALE GENOMIC DNA]</scope>
    <source>
        <strain evidence="2 3">D216</strain>
    </source>
</reference>
<dbReference type="GeneID" id="41970603"/>
<evidence type="ECO:0000313" key="2">
    <source>
        <dbReference type="EMBL" id="TPX17513.1"/>
    </source>
</evidence>
<dbReference type="Proteomes" id="UP000319257">
    <property type="component" value="Unassembled WGS sequence"/>
</dbReference>
<dbReference type="OrthoDB" id="2687876at2759"/>
<evidence type="ECO:0008006" key="4">
    <source>
        <dbReference type="Google" id="ProtNLM"/>
    </source>
</evidence>
<organism evidence="2 3">
    <name type="scientific">Thyridium curvatum</name>
    <dbReference type="NCBI Taxonomy" id="1093900"/>
    <lineage>
        <taxon>Eukaryota</taxon>
        <taxon>Fungi</taxon>
        <taxon>Dikarya</taxon>
        <taxon>Ascomycota</taxon>
        <taxon>Pezizomycotina</taxon>
        <taxon>Sordariomycetes</taxon>
        <taxon>Sordariomycetidae</taxon>
        <taxon>Thyridiales</taxon>
        <taxon>Thyridiaceae</taxon>
        <taxon>Thyridium</taxon>
    </lineage>
</organism>
<evidence type="ECO:0000313" key="3">
    <source>
        <dbReference type="Proteomes" id="UP000319257"/>
    </source>
</evidence>
<dbReference type="RefSeq" id="XP_030999224.1">
    <property type="nucleotide sequence ID" value="XM_031137425.1"/>
</dbReference>
<dbReference type="InterPro" id="IPR011009">
    <property type="entry name" value="Kinase-like_dom_sf"/>
</dbReference>
<dbReference type="SUPFAM" id="SSF56112">
    <property type="entry name" value="Protein kinase-like (PK-like)"/>
    <property type="match status" value="1"/>
</dbReference>
<dbReference type="Pfam" id="PF06293">
    <property type="entry name" value="Kdo"/>
    <property type="match status" value="1"/>
</dbReference>
<dbReference type="PANTHER" id="PTHR37171">
    <property type="entry name" value="SERINE/THREONINE-PROTEIN KINASE YRZF-RELATED"/>
    <property type="match status" value="1"/>
</dbReference>
<dbReference type="STRING" id="1093900.A0A507BD98"/>
<dbReference type="InParanoid" id="A0A507BD98"/>
<keyword evidence="3" id="KW-1185">Reference proteome</keyword>
<dbReference type="PANTHER" id="PTHR37171:SF1">
    <property type="entry name" value="SERINE_THREONINE-PROTEIN KINASE YRZF-RELATED"/>
    <property type="match status" value="1"/>
</dbReference>
<feature type="coiled-coil region" evidence="1">
    <location>
        <begin position="244"/>
        <end position="271"/>
    </location>
</feature>
<accession>A0A507BD98</accession>
<evidence type="ECO:0000256" key="1">
    <source>
        <dbReference type="SAM" id="Coils"/>
    </source>
</evidence>
<keyword evidence="1" id="KW-0175">Coiled coil</keyword>
<comment type="caution">
    <text evidence="2">The sequence shown here is derived from an EMBL/GenBank/DDBJ whole genome shotgun (WGS) entry which is preliminary data.</text>
</comment>